<gene>
    <name evidence="1" type="ORF">SAMN04488502_10486</name>
</gene>
<dbReference type="CDD" id="cd03349">
    <property type="entry name" value="LbH_XAT"/>
    <property type="match status" value="1"/>
</dbReference>
<proteinExistence type="predicted"/>
<dbReference type="EMBL" id="FNHB01000004">
    <property type="protein sequence ID" value="SDM37700.1"/>
    <property type="molecule type" value="Genomic_DNA"/>
</dbReference>
<organism evidence="1 2">
    <name type="scientific">Dendrosporobacter quercicolus</name>
    <dbReference type="NCBI Taxonomy" id="146817"/>
    <lineage>
        <taxon>Bacteria</taxon>
        <taxon>Bacillati</taxon>
        <taxon>Bacillota</taxon>
        <taxon>Negativicutes</taxon>
        <taxon>Selenomonadales</taxon>
        <taxon>Sporomusaceae</taxon>
        <taxon>Dendrosporobacter</taxon>
    </lineage>
</organism>
<dbReference type="GO" id="GO:0016740">
    <property type="term" value="F:transferase activity"/>
    <property type="evidence" value="ECO:0007669"/>
    <property type="project" value="UniProtKB-KW"/>
</dbReference>
<keyword evidence="1" id="KW-0808">Transferase</keyword>
<dbReference type="SUPFAM" id="SSF51161">
    <property type="entry name" value="Trimeric LpxA-like enzymes"/>
    <property type="match status" value="1"/>
</dbReference>
<evidence type="ECO:0000313" key="2">
    <source>
        <dbReference type="Proteomes" id="UP000214880"/>
    </source>
</evidence>
<dbReference type="InterPro" id="IPR050179">
    <property type="entry name" value="Trans_hexapeptide_repeat"/>
</dbReference>
<dbReference type="AlphaFoldDB" id="A0A1G9SQM9"/>
<keyword evidence="2" id="KW-1185">Reference proteome</keyword>
<dbReference type="Proteomes" id="UP000214880">
    <property type="component" value="Unassembled WGS sequence"/>
</dbReference>
<dbReference type="OrthoDB" id="9801697at2"/>
<reference evidence="1 2" key="1">
    <citation type="submission" date="2016-10" db="EMBL/GenBank/DDBJ databases">
        <authorList>
            <person name="de Groot N.N."/>
        </authorList>
    </citation>
    <scope>NUCLEOTIDE SEQUENCE [LARGE SCALE GENOMIC DNA]</scope>
    <source>
        <strain evidence="1 2">DSM 1736</strain>
    </source>
</reference>
<protein>
    <submittedName>
        <fullName evidence="1">Acetyltransferase (Isoleucine patch superfamily)</fullName>
    </submittedName>
</protein>
<dbReference type="PANTHER" id="PTHR43300:SF11">
    <property type="entry name" value="ACETYLTRANSFERASE RV3034C-RELATED"/>
    <property type="match status" value="1"/>
</dbReference>
<accession>A0A1G9SQM9</accession>
<dbReference type="Gene3D" id="2.160.10.10">
    <property type="entry name" value="Hexapeptide repeat proteins"/>
    <property type="match status" value="1"/>
</dbReference>
<name>A0A1G9SQM9_9FIRM</name>
<dbReference type="InterPro" id="IPR001451">
    <property type="entry name" value="Hexapep"/>
</dbReference>
<dbReference type="STRING" id="146817.SAMN04488502_10486"/>
<sequence length="192" mass="20857">MEFYCKDNPAYAAYSIGDWTYGNPQVLSWGEAATLTIGKFCSIADGVVIMLGGEHCADWVTTYPFSVLFPEAAHIAGHPKTKGNVAIGNDVWLGRNALILSGVTIHDGAVIGAGSIITKDVAPYSIVAGNPARHMKYRFDQPTINRLLEIQWWNWPLPKIIAEFPRLLAKPTADFLAPAGPLNSPDPCTCKD</sequence>
<evidence type="ECO:0000313" key="1">
    <source>
        <dbReference type="EMBL" id="SDM37700.1"/>
    </source>
</evidence>
<dbReference type="RefSeq" id="WP_092072162.1">
    <property type="nucleotide sequence ID" value="NZ_FNHB01000004.1"/>
</dbReference>
<dbReference type="Pfam" id="PF00132">
    <property type="entry name" value="Hexapep"/>
    <property type="match status" value="1"/>
</dbReference>
<dbReference type="PANTHER" id="PTHR43300">
    <property type="entry name" value="ACETYLTRANSFERASE"/>
    <property type="match status" value="1"/>
</dbReference>
<dbReference type="InterPro" id="IPR011004">
    <property type="entry name" value="Trimer_LpxA-like_sf"/>
</dbReference>